<keyword evidence="5" id="KW-1185">Reference proteome</keyword>
<dbReference type="PANTHER" id="PTHR43479">
    <property type="entry name" value="ACREF/ENVCD OPERON REPRESSOR-RELATED"/>
    <property type="match status" value="1"/>
</dbReference>
<sequence length="301" mass="35221">MPLNKHSTQPVKCHFHLTLSGIKKYYKQYQRQAIILYKWIIYSCGESFGWNIVTLVIDKKQGRRSAQEAEQTKKDILSVAARLFCEHGYKKVSLRLISEQAGVSHSLLRYHFGSKEKIWQHISDYIYHNFQHYYQHIIGSLPKGLPANVQLYKLMNRILACSLSDPRAVKFLADAVRQEKKMINYFLEPSKKDNQVLEKLVSEFKQDYPNSPITVKTLRWQVSIYSHAASTLEPLMQHAFNDSCQNIAIFEHWKQFNRLLGIQLHIKDEYLEHPESLKQMIISPPKDLNEISGDCLSFDEY</sequence>
<feature type="domain" description="HTH tetR-type" evidence="3">
    <location>
        <begin position="70"/>
        <end position="130"/>
    </location>
</feature>
<organism evidence="4 5">
    <name type="scientific">Vibrio casei</name>
    <dbReference type="NCBI Taxonomy" id="673372"/>
    <lineage>
        <taxon>Bacteria</taxon>
        <taxon>Pseudomonadati</taxon>
        <taxon>Pseudomonadota</taxon>
        <taxon>Gammaproteobacteria</taxon>
        <taxon>Vibrionales</taxon>
        <taxon>Vibrionaceae</taxon>
        <taxon>Vibrio</taxon>
    </lineage>
</organism>
<evidence type="ECO:0000313" key="5">
    <source>
        <dbReference type="Proteomes" id="UP000252479"/>
    </source>
</evidence>
<dbReference type="AlphaFoldDB" id="A0A368LH88"/>
<dbReference type="PRINTS" id="PR00455">
    <property type="entry name" value="HTHTETR"/>
</dbReference>
<accession>A0A368LH88</accession>
<dbReference type="Gene3D" id="1.10.357.10">
    <property type="entry name" value="Tetracycline Repressor, domain 2"/>
    <property type="match status" value="1"/>
</dbReference>
<proteinExistence type="predicted"/>
<protein>
    <submittedName>
        <fullName evidence="4">TetR/AcrR family transcriptional regulator</fullName>
    </submittedName>
</protein>
<gene>
    <name evidence="4" type="ORF">CIK83_11630</name>
</gene>
<dbReference type="SUPFAM" id="SSF46689">
    <property type="entry name" value="Homeodomain-like"/>
    <property type="match status" value="1"/>
</dbReference>
<comment type="caution">
    <text evidence="4">The sequence shown here is derived from an EMBL/GenBank/DDBJ whole genome shotgun (WGS) entry which is preliminary data.</text>
</comment>
<evidence type="ECO:0000259" key="3">
    <source>
        <dbReference type="PROSITE" id="PS50977"/>
    </source>
</evidence>
<dbReference type="Proteomes" id="UP000252479">
    <property type="component" value="Unassembled WGS sequence"/>
</dbReference>
<dbReference type="InterPro" id="IPR001647">
    <property type="entry name" value="HTH_TetR"/>
</dbReference>
<dbReference type="InterPro" id="IPR050624">
    <property type="entry name" value="HTH-type_Tx_Regulator"/>
</dbReference>
<dbReference type="PROSITE" id="PS50977">
    <property type="entry name" value="HTH_TETR_2"/>
    <property type="match status" value="1"/>
</dbReference>
<keyword evidence="1 2" id="KW-0238">DNA-binding</keyword>
<name>A0A368LH88_9VIBR</name>
<evidence type="ECO:0000256" key="1">
    <source>
        <dbReference type="ARBA" id="ARBA00023125"/>
    </source>
</evidence>
<dbReference type="PANTHER" id="PTHR43479:SF12">
    <property type="entry name" value="TRANSCRIPTIONAL REGULATORY PROTEIN"/>
    <property type="match status" value="1"/>
</dbReference>
<evidence type="ECO:0000256" key="2">
    <source>
        <dbReference type="PROSITE-ProRule" id="PRU00335"/>
    </source>
</evidence>
<dbReference type="InterPro" id="IPR009057">
    <property type="entry name" value="Homeodomain-like_sf"/>
</dbReference>
<evidence type="ECO:0000313" key="4">
    <source>
        <dbReference type="EMBL" id="RCS70112.1"/>
    </source>
</evidence>
<dbReference type="EMBL" id="QPGL01000002">
    <property type="protein sequence ID" value="RCS70112.1"/>
    <property type="molecule type" value="Genomic_DNA"/>
</dbReference>
<dbReference type="Pfam" id="PF00440">
    <property type="entry name" value="TetR_N"/>
    <property type="match status" value="1"/>
</dbReference>
<dbReference type="GO" id="GO:0003677">
    <property type="term" value="F:DNA binding"/>
    <property type="evidence" value="ECO:0007669"/>
    <property type="project" value="UniProtKB-UniRule"/>
</dbReference>
<feature type="DNA-binding region" description="H-T-H motif" evidence="2">
    <location>
        <begin position="93"/>
        <end position="112"/>
    </location>
</feature>
<reference evidence="4 5" key="1">
    <citation type="journal article" date="2017" name="Elife">
        <title>Extensive horizontal gene transfer in cheese-associated bacteria.</title>
        <authorList>
            <person name="Bonham K.S."/>
            <person name="Wolfe B.E."/>
            <person name="Dutton R.J."/>
        </authorList>
    </citation>
    <scope>NUCLEOTIDE SEQUENCE [LARGE SCALE GENOMIC DNA]</scope>
    <source>
        <strain evidence="4 5">JB196</strain>
    </source>
</reference>